<evidence type="ECO:0000313" key="4">
    <source>
        <dbReference type="Proteomes" id="UP000509513"/>
    </source>
</evidence>
<dbReference type="Proteomes" id="UP000509513">
    <property type="component" value="Chromosome"/>
</dbReference>
<dbReference type="InterPro" id="IPR036890">
    <property type="entry name" value="HATPase_C_sf"/>
</dbReference>
<dbReference type="EMBL" id="CP054051">
    <property type="protein sequence ID" value="QKJ27709.1"/>
    <property type="molecule type" value="Genomic_DNA"/>
</dbReference>
<dbReference type="CDD" id="cd00130">
    <property type="entry name" value="PAS"/>
    <property type="match status" value="1"/>
</dbReference>
<proteinExistence type="predicted"/>
<feature type="transmembrane region" description="Helical" evidence="1">
    <location>
        <begin position="233"/>
        <end position="253"/>
    </location>
</feature>
<dbReference type="AlphaFoldDB" id="A0A7L5JRF8"/>
<dbReference type="OrthoDB" id="5347525at2"/>
<keyword evidence="1" id="KW-1133">Transmembrane helix</keyword>
<organism evidence="3 4">
    <name type="scientific">Aliarcobacter cibarius</name>
    <dbReference type="NCBI Taxonomy" id="255507"/>
    <lineage>
        <taxon>Bacteria</taxon>
        <taxon>Pseudomonadati</taxon>
        <taxon>Campylobacterota</taxon>
        <taxon>Epsilonproteobacteria</taxon>
        <taxon>Campylobacterales</taxon>
        <taxon>Arcobacteraceae</taxon>
        <taxon>Aliarcobacter</taxon>
    </lineage>
</organism>
<dbReference type="SUPFAM" id="SSF55785">
    <property type="entry name" value="PYP-like sensor domain (PAS domain)"/>
    <property type="match status" value="1"/>
</dbReference>
<dbReference type="Gene3D" id="3.30.565.10">
    <property type="entry name" value="Histidine kinase-like ATPase, C-terminal domain"/>
    <property type="match status" value="1"/>
</dbReference>
<keyword evidence="1" id="KW-0812">Transmembrane</keyword>
<dbReference type="RefSeq" id="WP_024774732.1">
    <property type="nucleotide sequence ID" value="NZ_CP054051.1"/>
</dbReference>
<evidence type="ECO:0000256" key="1">
    <source>
        <dbReference type="SAM" id="Phobius"/>
    </source>
</evidence>
<dbReference type="InterPro" id="IPR035965">
    <property type="entry name" value="PAS-like_dom_sf"/>
</dbReference>
<name>A0A7L5JRF8_9BACT</name>
<evidence type="ECO:0000259" key="2">
    <source>
        <dbReference type="PROSITE" id="PS50112"/>
    </source>
</evidence>
<sequence>MIYKSPKVIFSLLFLFFLVGLFFTFDFYKQKEINKALENSKKEILYRYSEVFRNYFEFGELIYFNEFVRNKTILDILKNPSTDKKKEIYESSVDSFAFYSNLGLYNVSFYDSNKDLILTFNEKKDVPKEFLSKNDNFSFISNHNRVYLTFFKPIFDEKLNFVGVITLEFLFDDFIKKLQKELGLKFIYTISKDKIEEFNKDFIYLEIFETNDNAKLYLITSNENLAINSINKFYIQFLFMATLCFLALVFVILKVFDYKANRDLVIKNYQEFFEHMDEHILRLDTDLEGNIEYVSDAYCKITGYRKDELVGKNASILRHPDISNNFYKNIWHELKTKNIWEGEIKNRDKFGNTYWIKSVIFPKYNLKNEVIGFRSIRFDITSIKQLEKINRLLKEDLSNKLNKLKLNEKIDMDVVKVELMSKIVDSMSHLWKEPISKISLELQKIDNISIKNLISKELFSLSNMLNEFKSIFKHSAEKTNLLEILNEVKLALKDEINENKISLKLSKDLDVNLDISRNELKNIIINISRTQLECLKLSSSSEVSIQISILSETSDEDIIIKIEDNIRKDKINSYFEELLNSKDDKFFDTSIHLAKLLIEKNSGLFWYKNSVSDTIYYIKLKRDSI</sequence>
<dbReference type="InterPro" id="IPR000014">
    <property type="entry name" value="PAS"/>
</dbReference>
<gene>
    <name evidence="3" type="ORF">ACBT_1813</name>
</gene>
<dbReference type="KEGG" id="acib:ACBT_1813"/>
<keyword evidence="1" id="KW-0472">Membrane</keyword>
<dbReference type="NCBIfam" id="TIGR00229">
    <property type="entry name" value="sensory_box"/>
    <property type="match status" value="1"/>
</dbReference>
<feature type="domain" description="PAS" evidence="2">
    <location>
        <begin position="286"/>
        <end position="337"/>
    </location>
</feature>
<evidence type="ECO:0000313" key="3">
    <source>
        <dbReference type="EMBL" id="QKJ27709.1"/>
    </source>
</evidence>
<protein>
    <submittedName>
        <fullName evidence="3">PAS sensor-containing signal transduction protein</fullName>
    </submittedName>
</protein>
<reference evidence="3 4" key="1">
    <citation type="submission" date="2020-05" db="EMBL/GenBank/DDBJ databases">
        <title>Complete genome sequencing of Campylobacter and Arcobacter type strains.</title>
        <authorList>
            <person name="Miller W.G."/>
            <person name="Yee E."/>
        </authorList>
    </citation>
    <scope>NUCLEOTIDE SEQUENCE [LARGE SCALE GENOMIC DNA]</scope>
    <source>
        <strain evidence="3 4">LMG 21996</strain>
    </source>
</reference>
<dbReference type="PROSITE" id="PS50112">
    <property type="entry name" value="PAS"/>
    <property type="match status" value="1"/>
</dbReference>
<dbReference type="Pfam" id="PF13426">
    <property type="entry name" value="PAS_9"/>
    <property type="match status" value="1"/>
</dbReference>
<accession>A0A7L5JRF8</accession>
<dbReference type="SMART" id="SM00091">
    <property type="entry name" value="PAS"/>
    <property type="match status" value="1"/>
</dbReference>
<dbReference type="Gene3D" id="3.30.450.20">
    <property type="entry name" value="PAS domain"/>
    <property type="match status" value="1"/>
</dbReference>